<evidence type="ECO:0000313" key="3">
    <source>
        <dbReference type="EMBL" id="CAG8293231.1"/>
    </source>
</evidence>
<evidence type="ECO:0008006" key="5">
    <source>
        <dbReference type="Google" id="ProtNLM"/>
    </source>
</evidence>
<keyword evidence="2" id="KW-0472">Membrane</keyword>
<evidence type="ECO:0000256" key="1">
    <source>
        <dbReference type="SAM" id="MobiDB-lite"/>
    </source>
</evidence>
<keyword evidence="2" id="KW-1133">Transmembrane helix</keyword>
<dbReference type="PANTHER" id="PTHR34414">
    <property type="entry name" value="HET DOMAIN-CONTAINING PROTEIN-RELATED"/>
    <property type="match status" value="1"/>
</dbReference>
<gene>
    <name evidence="3" type="ORF">PSALAMII_LOCUS1663</name>
</gene>
<feature type="compositionally biased region" description="Polar residues" evidence="1">
    <location>
        <begin position="89"/>
        <end position="99"/>
    </location>
</feature>
<evidence type="ECO:0000313" key="4">
    <source>
        <dbReference type="Proteomes" id="UP001152592"/>
    </source>
</evidence>
<dbReference type="InterPro" id="IPR046536">
    <property type="entry name" value="DUF6601"/>
</dbReference>
<evidence type="ECO:0000256" key="2">
    <source>
        <dbReference type="SAM" id="Phobius"/>
    </source>
</evidence>
<comment type="caution">
    <text evidence="3">The sequence shown here is derived from an EMBL/GenBank/DDBJ whole genome shotgun (WGS) entry which is preliminary data.</text>
</comment>
<name>A0A9W4IET0_9EURO</name>
<organism evidence="3 4">
    <name type="scientific">Penicillium salamii</name>
    <dbReference type="NCBI Taxonomy" id="1612424"/>
    <lineage>
        <taxon>Eukaryota</taxon>
        <taxon>Fungi</taxon>
        <taxon>Dikarya</taxon>
        <taxon>Ascomycota</taxon>
        <taxon>Pezizomycotina</taxon>
        <taxon>Eurotiomycetes</taxon>
        <taxon>Eurotiomycetidae</taxon>
        <taxon>Eurotiales</taxon>
        <taxon>Aspergillaceae</taxon>
        <taxon>Penicillium</taxon>
    </lineage>
</organism>
<sequence>MRPTHLGIPKPVGALEAPLIVGCDHPRLGLNIFSHTRRYPSSANTNPQINIFAILFSSLTRMAPFSENSQLCDKLTLTADGHLSRRRNNPMSSVPSTQKSTKKNHLPGEPRIKLEDEHAAKYLQSELMTRDLDKLSPYLWLVAKQDSTHISALTHQIVRGRDVILTEDPGLHLVWIYDRVFIKPMPKYLLSHAFWRFYLIDRNSKIPKPQQQKIVRAVLGFMRSYAHLIRHKSDFILATSDNHRLLPKKLTYSSFVNFIAAFEDICDESVSPRYKFGELRLFRLNFWTKVFLGRFTYHKVHGQYSAYFARFYGTLLFIFAIFSVLLSAMQVALAVGQPLEGGPWSVFADTSRGFAIFTIICVALIILSLLSVFIVLSSREIIYAANDLILKRRTSRVGGSV</sequence>
<accession>A0A9W4IET0</accession>
<proteinExistence type="predicted"/>
<dbReference type="EMBL" id="CAJVPD010000071">
    <property type="protein sequence ID" value="CAG8293231.1"/>
    <property type="molecule type" value="Genomic_DNA"/>
</dbReference>
<reference evidence="3" key="1">
    <citation type="submission" date="2021-07" db="EMBL/GenBank/DDBJ databases">
        <authorList>
            <person name="Branca A.L. A."/>
        </authorList>
    </citation>
    <scope>NUCLEOTIDE SEQUENCE</scope>
</reference>
<dbReference type="Proteomes" id="UP001152592">
    <property type="component" value="Unassembled WGS sequence"/>
</dbReference>
<keyword evidence="2" id="KW-0812">Transmembrane</keyword>
<dbReference type="AlphaFoldDB" id="A0A9W4IET0"/>
<dbReference type="OrthoDB" id="3944128at2759"/>
<dbReference type="PANTHER" id="PTHR34414:SF1">
    <property type="entry name" value="SUBTILISIN-LIKE SERINE PROTEASE"/>
    <property type="match status" value="1"/>
</dbReference>
<feature type="transmembrane region" description="Helical" evidence="2">
    <location>
        <begin position="311"/>
        <end position="333"/>
    </location>
</feature>
<feature type="region of interest" description="Disordered" evidence="1">
    <location>
        <begin position="82"/>
        <end position="111"/>
    </location>
</feature>
<dbReference type="Pfam" id="PF20246">
    <property type="entry name" value="DUF6601"/>
    <property type="match status" value="1"/>
</dbReference>
<protein>
    <recommendedName>
        <fullName evidence="5">Subtilisin-like serine protease protein</fullName>
    </recommendedName>
</protein>
<feature type="transmembrane region" description="Helical" evidence="2">
    <location>
        <begin position="353"/>
        <end position="376"/>
    </location>
</feature>